<protein>
    <recommendedName>
        <fullName evidence="3">Transcriptional regulator</fullName>
    </recommendedName>
</protein>
<sequence>MDIKLGVFGEKTIVQRVQEIAKQLPSIDVLPFISSDADDMLNQTAGAMMCDILLFTDYTYAHQKYKQTILYIDYDAYSILSSVLHAGKFSEKKCLSIDYPEDIQASDFKHDIEATEYTLITTSYNKNNLLSGQEVTAFHKELFFQQKTDVILTSRNDVYRTLLHEKLPVQRIQILDKHIFRTLEKVVQTWETQNTVSYSVITGIFFFKETIPASVYLQIHTNIRNRLDDFCQTYDAMLVQDKDNRYFIIGTGKLIQVLKESYRNFPLLYELEELAGCPVGMAFGLGVNPLASQKNAYTALEACQSEPSSISYLVNTYQETIGPIGRHKNIDTNKLLHALVHQARLNNELAYLFIQFIVERNNEPFSSHDISAFYRISKRSAERTVQKLLSCDIIKMSGKERQYTKGRPRKLFILNQ</sequence>
<evidence type="ECO:0000313" key="2">
    <source>
        <dbReference type="Proteomes" id="UP001597041"/>
    </source>
</evidence>
<comment type="caution">
    <text evidence="1">The sequence shown here is derived from an EMBL/GenBank/DDBJ whole genome shotgun (WGS) entry which is preliminary data.</text>
</comment>
<dbReference type="EMBL" id="JBHTKK010000001">
    <property type="protein sequence ID" value="MFD1064616.1"/>
    <property type="molecule type" value="Genomic_DNA"/>
</dbReference>
<dbReference type="Proteomes" id="UP001597041">
    <property type="component" value="Unassembled WGS sequence"/>
</dbReference>
<organism evidence="1 2">
    <name type="scientific">Oceanobacillus locisalsi</name>
    <dbReference type="NCBI Taxonomy" id="546107"/>
    <lineage>
        <taxon>Bacteria</taxon>
        <taxon>Bacillati</taxon>
        <taxon>Bacillota</taxon>
        <taxon>Bacilli</taxon>
        <taxon>Bacillales</taxon>
        <taxon>Bacillaceae</taxon>
        <taxon>Oceanobacillus</taxon>
    </lineage>
</organism>
<evidence type="ECO:0008006" key="3">
    <source>
        <dbReference type="Google" id="ProtNLM"/>
    </source>
</evidence>
<reference evidence="2" key="1">
    <citation type="journal article" date="2019" name="Int. J. Syst. Evol. Microbiol.">
        <title>The Global Catalogue of Microorganisms (GCM) 10K type strain sequencing project: providing services to taxonomists for standard genome sequencing and annotation.</title>
        <authorList>
            <consortium name="The Broad Institute Genomics Platform"/>
            <consortium name="The Broad Institute Genome Sequencing Center for Infectious Disease"/>
            <person name="Wu L."/>
            <person name="Ma J."/>
        </authorList>
    </citation>
    <scope>NUCLEOTIDE SEQUENCE [LARGE SCALE GENOMIC DNA]</scope>
    <source>
        <strain evidence="2">CCUG 56608</strain>
    </source>
</reference>
<name>A0ABW3NE91_9BACI</name>
<evidence type="ECO:0000313" key="1">
    <source>
        <dbReference type="EMBL" id="MFD1064616.1"/>
    </source>
</evidence>
<proteinExistence type="predicted"/>
<keyword evidence="2" id="KW-1185">Reference proteome</keyword>
<gene>
    <name evidence="1" type="ORF">ACFQ19_01130</name>
</gene>
<dbReference type="RefSeq" id="WP_379590060.1">
    <property type="nucleotide sequence ID" value="NZ_JBHTKK010000001.1"/>
</dbReference>
<accession>A0ABW3NE91</accession>